<dbReference type="AlphaFoldDB" id="A0A1I5ZP29"/>
<protein>
    <submittedName>
        <fullName evidence="2">Uncharacterized protein</fullName>
    </submittedName>
</protein>
<dbReference type="EMBL" id="FOXU01000005">
    <property type="protein sequence ID" value="SFQ58192.1"/>
    <property type="molecule type" value="Genomic_DNA"/>
</dbReference>
<organism evidence="2 3">
    <name type="scientific">Psychrobacillus psychrotolerans</name>
    <dbReference type="NCBI Taxonomy" id="126156"/>
    <lineage>
        <taxon>Bacteria</taxon>
        <taxon>Bacillati</taxon>
        <taxon>Bacillota</taxon>
        <taxon>Bacilli</taxon>
        <taxon>Bacillales</taxon>
        <taxon>Bacillaceae</taxon>
        <taxon>Psychrobacillus</taxon>
    </lineage>
</organism>
<feature type="region of interest" description="Disordered" evidence="1">
    <location>
        <begin position="43"/>
        <end position="112"/>
    </location>
</feature>
<evidence type="ECO:0000313" key="3">
    <source>
        <dbReference type="Proteomes" id="UP000198734"/>
    </source>
</evidence>
<keyword evidence="3" id="KW-1185">Reference proteome</keyword>
<evidence type="ECO:0000313" key="2">
    <source>
        <dbReference type="EMBL" id="SFQ58192.1"/>
    </source>
</evidence>
<dbReference type="RefSeq" id="WP_093537546.1">
    <property type="nucleotide sequence ID" value="NZ_FOXU01000005.1"/>
</dbReference>
<reference evidence="3" key="1">
    <citation type="submission" date="2016-10" db="EMBL/GenBank/DDBJ databases">
        <authorList>
            <person name="Varghese N."/>
            <person name="Submissions S."/>
        </authorList>
    </citation>
    <scope>NUCLEOTIDE SEQUENCE [LARGE SCALE GENOMIC DNA]</scope>
    <source>
        <strain evidence="3">DSM 11706</strain>
    </source>
</reference>
<sequence length="112" mass="12446">MAKNKSLLLAGLAAGAYAYFSKKENREKAVVAFNNTKSKVNAYIDSQKHQRSDLTAAGHPDPYDTSDNNMVDEGALTSVQYYNDEVQDNQKKDDTNKQDGEKKSNPNDQITL</sequence>
<dbReference type="OrthoDB" id="2390014at2"/>
<dbReference type="Proteomes" id="UP000198734">
    <property type="component" value="Unassembled WGS sequence"/>
</dbReference>
<name>A0A1I5ZP29_9BACI</name>
<proteinExistence type="predicted"/>
<evidence type="ECO:0000256" key="1">
    <source>
        <dbReference type="SAM" id="MobiDB-lite"/>
    </source>
</evidence>
<accession>A0A1I5ZP29</accession>
<feature type="compositionally biased region" description="Basic and acidic residues" evidence="1">
    <location>
        <begin position="88"/>
        <end position="105"/>
    </location>
</feature>
<gene>
    <name evidence="2" type="ORF">SAMN05421670_2857</name>
</gene>